<evidence type="ECO:0000256" key="11">
    <source>
        <dbReference type="SAM" id="Phobius"/>
    </source>
</evidence>
<dbReference type="GO" id="GO:0016907">
    <property type="term" value="F:G protein-coupled acetylcholine receptor activity"/>
    <property type="evidence" value="ECO:0007669"/>
    <property type="project" value="InterPro"/>
</dbReference>
<keyword evidence="8 9" id="KW-0807">Transducer</keyword>
<feature type="region of interest" description="Disordered" evidence="10">
    <location>
        <begin position="361"/>
        <end position="385"/>
    </location>
</feature>
<keyword evidence="5 9" id="KW-0297">G-protein coupled receptor</keyword>
<dbReference type="InterPro" id="IPR000995">
    <property type="entry name" value="Musac_Ach_rcpt"/>
</dbReference>
<keyword evidence="6 11" id="KW-0472">Membrane</keyword>
<feature type="region of interest" description="Disordered" evidence="10">
    <location>
        <begin position="398"/>
        <end position="439"/>
    </location>
</feature>
<feature type="transmembrane region" description="Helical" evidence="11">
    <location>
        <begin position="197"/>
        <end position="215"/>
    </location>
</feature>
<feature type="region of interest" description="Disordered" evidence="10">
    <location>
        <begin position="282"/>
        <end position="303"/>
    </location>
</feature>
<dbReference type="GO" id="GO:0005886">
    <property type="term" value="C:plasma membrane"/>
    <property type="evidence" value="ECO:0007669"/>
    <property type="project" value="UniProtKB-SubCell"/>
</dbReference>
<keyword evidence="13" id="KW-1185">Reference proteome</keyword>
<dbReference type="STRING" id="7574.A0A1S3K6K8"/>
<feature type="transmembrane region" description="Helical" evidence="11">
    <location>
        <begin position="99"/>
        <end position="120"/>
    </location>
</feature>
<dbReference type="GeneID" id="106179273"/>
<comment type="similarity">
    <text evidence="9">Belongs to the G-protein coupled receptor 1 family.</text>
</comment>
<dbReference type="PRINTS" id="PR00243">
    <property type="entry name" value="MUSCARINICR"/>
</dbReference>
<evidence type="ECO:0000256" key="9">
    <source>
        <dbReference type="RuleBase" id="RU000688"/>
    </source>
</evidence>
<dbReference type="Gene3D" id="1.20.1070.10">
    <property type="entry name" value="Rhodopsin 7-helix transmembrane proteins"/>
    <property type="match status" value="2"/>
</dbReference>
<dbReference type="InterPro" id="IPR000276">
    <property type="entry name" value="GPCR_Rhodpsn"/>
</dbReference>
<evidence type="ECO:0000256" key="2">
    <source>
        <dbReference type="ARBA" id="ARBA00022475"/>
    </source>
</evidence>
<evidence type="ECO:0000256" key="6">
    <source>
        <dbReference type="ARBA" id="ARBA00023136"/>
    </source>
</evidence>
<dbReference type="GO" id="GO:0071880">
    <property type="term" value="P:adenylate cyclase-activating adrenergic receptor signaling pathway"/>
    <property type="evidence" value="ECO:0007669"/>
    <property type="project" value="TreeGrafter"/>
</dbReference>
<dbReference type="PRINTS" id="PR00237">
    <property type="entry name" value="GPCRRHODOPSN"/>
</dbReference>
<dbReference type="RefSeq" id="XP_013418270.1">
    <property type="nucleotide sequence ID" value="XM_013562816.1"/>
</dbReference>
<dbReference type="Pfam" id="PF00001">
    <property type="entry name" value="7tm_1"/>
    <property type="match status" value="1"/>
</dbReference>
<evidence type="ECO:0000256" key="3">
    <source>
        <dbReference type="ARBA" id="ARBA00022692"/>
    </source>
</evidence>
<evidence type="ECO:0000313" key="13">
    <source>
        <dbReference type="Proteomes" id="UP000085678"/>
    </source>
</evidence>
<dbReference type="SUPFAM" id="SSF81321">
    <property type="entry name" value="Family A G protein-coupled receptor-like"/>
    <property type="match status" value="1"/>
</dbReference>
<dbReference type="InterPro" id="IPR017452">
    <property type="entry name" value="GPCR_Rhodpsn_7TM"/>
</dbReference>
<sequence length="582" mass="65223">MANCSANVTCYVDLTPDFGLMLRSVTLGMVLFTLCLFTAIGNAGVLYAVKTERRLQTVSNMFIVSLAVSDLIVGAIVMPISATYILTEDWYMGEYVCKTWLAIDYTASTASIFNIFILSLDRYWSVTTPLKYLRKRTKKRASIMICTAWGLSMFWIFPIFGWHYVVNDGKKHIPDNVCDTEFASNAVLKGTSAIINYYLPLTVMYVMYGQIYSTIRQRYKLEVGRANVPKYLTQRLNKRGKIESSVSDVNEASHLTNSSCGGANHETYSVKFTSRNGTVHYFSGPTRSGSKNGYGTTRTRSSPLVNEHKPLRRLVNGNRSSPEMFTEKESDCSTYSSIPEKSTIHVHVDNYAPVLESVSSCSSSVSGKQGITAAKRQRRGSSPFVHQNVSITRSASWSGPFHQVRGSSQHHHQRNASNKIDSPKTSTSSGETIHKDASPKPILKSASNKVKHSAFIQRELKAARQLGVIMGAFTVCFLPYFILFLVVAVCQNCIEPGVLIAMTWVGYLNSMFNPLLYALCNDNFKWKFKKMLNMNNTTIVRSNSLQSRITGRRSVSGKDREKIHTWHYKVKSVELTHLKPCL</sequence>
<feature type="transmembrane region" description="Helical" evidence="11">
    <location>
        <begin position="61"/>
        <end position="87"/>
    </location>
</feature>
<name>A0A1S3K6K8_LINAN</name>
<gene>
    <name evidence="14" type="primary">LOC106179273</name>
</gene>
<keyword evidence="7 9" id="KW-0675">Receptor</keyword>
<dbReference type="AlphaFoldDB" id="A0A1S3K6K8"/>
<proteinExistence type="inferred from homology"/>
<dbReference type="PROSITE" id="PS00237">
    <property type="entry name" value="G_PROTEIN_RECEP_F1_1"/>
    <property type="match status" value="1"/>
</dbReference>
<feature type="transmembrane region" description="Helical" evidence="11">
    <location>
        <begin position="25"/>
        <end position="49"/>
    </location>
</feature>
<dbReference type="GO" id="GO:0043410">
    <property type="term" value="P:positive regulation of MAPK cascade"/>
    <property type="evidence" value="ECO:0007669"/>
    <property type="project" value="TreeGrafter"/>
</dbReference>
<feature type="domain" description="G-protein coupled receptors family 1 profile" evidence="12">
    <location>
        <begin position="41"/>
        <end position="517"/>
    </location>
</feature>
<keyword evidence="3 9" id="KW-0812">Transmembrane</keyword>
<keyword evidence="2" id="KW-1003">Cell membrane</keyword>
<evidence type="ECO:0000256" key="1">
    <source>
        <dbReference type="ARBA" id="ARBA00004651"/>
    </source>
</evidence>
<dbReference type="OrthoDB" id="10071887at2759"/>
<reference evidence="14" key="1">
    <citation type="submission" date="2025-08" db="UniProtKB">
        <authorList>
            <consortium name="RefSeq"/>
        </authorList>
    </citation>
    <scope>IDENTIFICATION</scope>
    <source>
        <tissue evidence="14">Gonads</tissue>
    </source>
</reference>
<evidence type="ECO:0000256" key="7">
    <source>
        <dbReference type="ARBA" id="ARBA00023170"/>
    </source>
</evidence>
<evidence type="ECO:0000256" key="4">
    <source>
        <dbReference type="ARBA" id="ARBA00022989"/>
    </source>
</evidence>
<dbReference type="OMA" id="ITFMVMA"/>
<dbReference type="PANTHER" id="PTHR24248">
    <property type="entry name" value="ADRENERGIC RECEPTOR-RELATED G-PROTEIN COUPLED RECEPTOR"/>
    <property type="match status" value="1"/>
</dbReference>
<feature type="compositionally biased region" description="Polar residues" evidence="10">
    <location>
        <begin position="415"/>
        <end position="431"/>
    </location>
</feature>
<feature type="transmembrane region" description="Helical" evidence="11">
    <location>
        <begin position="499"/>
        <end position="520"/>
    </location>
</feature>
<keyword evidence="4 11" id="KW-1133">Transmembrane helix</keyword>
<dbReference type="Proteomes" id="UP000085678">
    <property type="component" value="Unplaced"/>
</dbReference>
<evidence type="ECO:0000256" key="5">
    <source>
        <dbReference type="ARBA" id="ARBA00023040"/>
    </source>
</evidence>
<evidence type="ECO:0000259" key="12">
    <source>
        <dbReference type="PROSITE" id="PS50262"/>
    </source>
</evidence>
<feature type="transmembrane region" description="Helical" evidence="11">
    <location>
        <begin position="466"/>
        <end position="487"/>
    </location>
</feature>
<accession>A0A1S3K6K8</accession>
<dbReference type="GO" id="GO:0045202">
    <property type="term" value="C:synapse"/>
    <property type="evidence" value="ECO:0007669"/>
    <property type="project" value="GOC"/>
</dbReference>
<evidence type="ECO:0000256" key="8">
    <source>
        <dbReference type="ARBA" id="ARBA00023224"/>
    </source>
</evidence>
<organism evidence="13 14">
    <name type="scientific">Lingula anatina</name>
    <name type="common">Brachiopod</name>
    <name type="synonym">Lingula unguis</name>
    <dbReference type="NCBI Taxonomy" id="7574"/>
    <lineage>
        <taxon>Eukaryota</taxon>
        <taxon>Metazoa</taxon>
        <taxon>Spiralia</taxon>
        <taxon>Lophotrochozoa</taxon>
        <taxon>Brachiopoda</taxon>
        <taxon>Linguliformea</taxon>
        <taxon>Lingulata</taxon>
        <taxon>Lingulida</taxon>
        <taxon>Linguloidea</taxon>
        <taxon>Lingulidae</taxon>
        <taxon>Lingula</taxon>
    </lineage>
</organism>
<feature type="compositionally biased region" description="Polar residues" evidence="10">
    <location>
        <begin position="285"/>
        <end position="303"/>
    </location>
</feature>
<feature type="transmembrane region" description="Helical" evidence="11">
    <location>
        <begin position="141"/>
        <end position="165"/>
    </location>
</feature>
<protein>
    <submittedName>
        <fullName evidence="14">5-hydroxytryptamine receptor 1B</fullName>
    </submittedName>
</protein>
<dbReference type="PANTHER" id="PTHR24248:SF204">
    <property type="entry name" value="HISTAMINE H1 RECEPTOR"/>
    <property type="match status" value="1"/>
</dbReference>
<dbReference type="PROSITE" id="PS50262">
    <property type="entry name" value="G_PROTEIN_RECEP_F1_2"/>
    <property type="match status" value="1"/>
</dbReference>
<evidence type="ECO:0000313" key="14">
    <source>
        <dbReference type="RefSeq" id="XP_013418270.1"/>
    </source>
</evidence>
<dbReference type="InParanoid" id="A0A1S3K6K8"/>
<dbReference type="KEGG" id="lak:106179273"/>
<comment type="subcellular location">
    <subcellularLocation>
        <location evidence="1">Cell membrane</location>
        <topology evidence="1">Multi-pass membrane protein</topology>
    </subcellularLocation>
</comment>
<evidence type="ECO:0000256" key="10">
    <source>
        <dbReference type="SAM" id="MobiDB-lite"/>
    </source>
</evidence>